<dbReference type="EMBL" id="BTRK01000003">
    <property type="protein sequence ID" value="GMR44253.1"/>
    <property type="molecule type" value="Genomic_DNA"/>
</dbReference>
<evidence type="ECO:0000313" key="1">
    <source>
        <dbReference type="EMBL" id="GMR44253.1"/>
    </source>
</evidence>
<gene>
    <name evidence="1" type="ORF">PMAYCL1PPCAC_14448</name>
</gene>
<dbReference type="AlphaFoldDB" id="A0AAN5CAJ8"/>
<evidence type="ECO:0000313" key="2">
    <source>
        <dbReference type="Proteomes" id="UP001328107"/>
    </source>
</evidence>
<reference evidence="2" key="1">
    <citation type="submission" date="2022-10" db="EMBL/GenBank/DDBJ databases">
        <title>Genome assembly of Pristionchus species.</title>
        <authorList>
            <person name="Yoshida K."/>
            <person name="Sommer R.J."/>
        </authorList>
    </citation>
    <scope>NUCLEOTIDE SEQUENCE [LARGE SCALE GENOMIC DNA]</scope>
    <source>
        <strain evidence="2">RS5460</strain>
    </source>
</reference>
<keyword evidence="2" id="KW-1185">Reference proteome</keyword>
<proteinExistence type="predicted"/>
<dbReference type="Proteomes" id="UP001328107">
    <property type="component" value="Unassembled WGS sequence"/>
</dbReference>
<feature type="non-terminal residue" evidence="1">
    <location>
        <position position="1"/>
    </location>
</feature>
<feature type="non-terminal residue" evidence="1">
    <location>
        <position position="104"/>
    </location>
</feature>
<name>A0AAN5CAJ8_9BILA</name>
<organism evidence="1 2">
    <name type="scientific">Pristionchus mayeri</name>
    <dbReference type="NCBI Taxonomy" id="1317129"/>
    <lineage>
        <taxon>Eukaryota</taxon>
        <taxon>Metazoa</taxon>
        <taxon>Ecdysozoa</taxon>
        <taxon>Nematoda</taxon>
        <taxon>Chromadorea</taxon>
        <taxon>Rhabditida</taxon>
        <taxon>Rhabditina</taxon>
        <taxon>Diplogasteromorpha</taxon>
        <taxon>Diplogasteroidea</taxon>
        <taxon>Neodiplogasteridae</taxon>
        <taxon>Pristionchus</taxon>
    </lineage>
</organism>
<accession>A0AAN5CAJ8</accession>
<sequence length="104" mass="11796">LFHLELVCTPLASPRVLRHRVQPVLHRTHLLDVLLRDKVVDTGELVGQHDAAGETFEVASRKSESIRLISDLLQRLAKLFDSFIDRVTAFRIGADEEKDVVVAW</sequence>
<protein>
    <submittedName>
        <fullName evidence="1">Uncharacterized protein</fullName>
    </submittedName>
</protein>
<comment type="caution">
    <text evidence="1">The sequence shown here is derived from an EMBL/GenBank/DDBJ whole genome shotgun (WGS) entry which is preliminary data.</text>
</comment>